<comment type="subcellular location">
    <subcellularLocation>
        <location evidence="1">Nucleus</location>
    </subcellularLocation>
</comment>
<dbReference type="PROSITE" id="PS50827">
    <property type="entry name" value="DDT"/>
    <property type="match status" value="1"/>
</dbReference>
<keyword evidence="5" id="KW-0539">Nucleus</keyword>
<dbReference type="SUPFAM" id="SSF57903">
    <property type="entry name" value="FYVE/PHD zinc finger"/>
    <property type="match status" value="2"/>
</dbReference>
<evidence type="ECO:0000256" key="5">
    <source>
        <dbReference type="ARBA" id="ARBA00023242"/>
    </source>
</evidence>
<dbReference type="InterPro" id="IPR019786">
    <property type="entry name" value="Zinc_finger_PHD-type_CS"/>
</dbReference>
<accession>A0AAP0PVX5</accession>
<dbReference type="SMART" id="SM00249">
    <property type="entry name" value="PHD"/>
    <property type="match status" value="3"/>
</dbReference>
<gene>
    <name evidence="10" type="ORF">Sjap_002231</name>
</gene>
<dbReference type="InterPro" id="IPR011011">
    <property type="entry name" value="Znf_FYVE_PHD"/>
</dbReference>
<dbReference type="SMART" id="SM00571">
    <property type="entry name" value="DDT"/>
    <property type="match status" value="1"/>
</dbReference>
<dbReference type="EMBL" id="JBBNAE010000001">
    <property type="protein sequence ID" value="KAK9154751.1"/>
    <property type="molecule type" value="Genomic_DNA"/>
</dbReference>
<dbReference type="InterPro" id="IPR047365">
    <property type="entry name" value="Tudor_AtPTM-like"/>
</dbReference>
<dbReference type="PROSITE" id="PS50016">
    <property type="entry name" value="ZF_PHD_2"/>
    <property type="match status" value="1"/>
</dbReference>
<evidence type="ECO:0000256" key="3">
    <source>
        <dbReference type="ARBA" id="ARBA00022771"/>
    </source>
</evidence>
<organism evidence="10 11">
    <name type="scientific">Stephania japonica</name>
    <dbReference type="NCBI Taxonomy" id="461633"/>
    <lineage>
        <taxon>Eukaryota</taxon>
        <taxon>Viridiplantae</taxon>
        <taxon>Streptophyta</taxon>
        <taxon>Embryophyta</taxon>
        <taxon>Tracheophyta</taxon>
        <taxon>Spermatophyta</taxon>
        <taxon>Magnoliopsida</taxon>
        <taxon>Ranunculales</taxon>
        <taxon>Menispermaceae</taxon>
        <taxon>Menispermoideae</taxon>
        <taxon>Cissampelideae</taxon>
        <taxon>Stephania</taxon>
    </lineage>
</organism>
<feature type="compositionally biased region" description="Polar residues" evidence="7">
    <location>
        <begin position="329"/>
        <end position="349"/>
    </location>
</feature>
<feature type="region of interest" description="Disordered" evidence="7">
    <location>
        <begin position="1072"/>
        <end position="1100"/>
    </location>
</feature>
<reference evidence="10 11" key="1">
    <citation type="submission" date="2024-01" db="EMBL/GenBank/DDBJ databases">
        <title>Genome assemblies of Stephania.</title>
        <authorList>
            <person name="Yang L."/>
        </authorList>
    </citation>
    <scope>NUCLEOTIDE SEQUENCE [LARGE SCALE GENOMIC DNA]</scope>
    <source>
        <strain evidence="10">QJT</strain>
        <tissue evidence="10">Leaf</tissue>
    </source>
</reference>
<evidence type="ECO:0000259" key="9">
    <source>
        <dbReference type="PROSITE" id="PS50827"/>
    </source>
</evidence>
<feature type="compositionally biased region" description="Basic residues" evidence="7">
    <location>
        <begin position="71"/>
        <end position="82"/>
    </location>
</feature>
<feature type="region of interest" description="Disordered" evidence="7">
    <location>
        <begin position="1678"/>
        <end position="1718"/>
    </location>
</feature>
<proteinExistence type="predicted"/>
<dbReference type="PANTHER" id="PTHR46508">
    <property type="entry name" value="PHD FINGER FAMILY PROTEIN"/>
    <property type="match status" value="1"/>
</dbReference>
<dbReference type="Proteomes" id="UP001417504">
    <property type="component" value="Unassembled WGS sequence"/>
</dbReference>
<keyword evidence="3 6" id="KW-0863">Zinc-finger</keyword>
<keyword evidence="2" id="KW-0479">Metal-binding</keyword>
<feature type="domain" description="DDT" evidence="9">
    <location>
        <begin position="389"/>
        <end position="449"/>
    </location>
</feature>
<evidence type="ECO:0000256" key="1">
    <source>
        <dbReference type="ARBA" id="ARBA00004123"/>
    </source>
</evidence>
<feature type="compositionally biased region" description="Polar residues" evidence="7">
    <location>
        <begin position="274"/>
        <end position="290"/>
    </location>
</feature>
<dbReference type="GO" id="GO:0005634">
    <property type="term" value="C:nucleus"/>
    <property type="evidence" value="ECO:0007669"/>
    <property type="project" value="UniProtKB-SubCell"/>
</dbReference>
<evidence type="ECO:0000256" key="6">
    <source>
        <dbReference type="PROSITE-ProRule" id="PRU00146"/>
    </source>
</evidence>
<dbReference type="InterPro" id="IPR019787">
    <property type="entry name" value="Znf_PHD-finger"/>
</dbReference>
<dbReference type="InterPro" id="IPR056618">
    <property type="entry name" value="Chromo_PTM"/>
</dbReference>
<name>A0AAP0PVX5_9MAGN</name>
<feature type="region of interest" description="Disordered" evidence="7">
    <location>
        <begin position="1416"/>
        <end position="1435"/>
    </location>
</feature>
<dbReference type="InterPro" id="IPR001965">
    <property type="entry name" value="Znf_PHD"/>
</dbReference>
<evidence type="ECO:0000259" key="8">
    <source>
        <dbReference type="PROSITE" id="PS50016"/>
    </source>
</evidence>
<feature type="region of interest" description="Disordered" evidence="7">
    <location>
        <begin position="71"/>
        <end position="91"/>
    </location>
</feature>
<dbReference type="InterPro" id="IPR018501">
    <property type="entry name" value="DDT_dom"/>
</dbReference>
<dbReference type="Pfam" id="PF00628">
    <property type="entry name" value="PHD"/>
    <property type="match status" value="1"/>
</dbReference>
<feature type="region of interest" description="Disordered" evidence="7">
    <location>
        <begin position="274"/>
        <end position="358"/>
    </location>
</feature>
<dbReference type="Pfam" id="PF24294">
    <property type="entry name" value="Chromo_PTM"/>
    <property type="match status" value="1"/>
</dbReference>
<evidence type="ECO:0000256" key="2">
    <source>
        <dbReference type="ARBA" id="ARBA00022723"/>
    </source>
</evidence>
<dbReference type="PROSITE" id="PS01359">
    <property type="entry name" value="ZF_PHD_1"/>
    <property type="match status" value="1"/>
</dbReference>
<comment type="caution">
    <text evidence="10">The sequence shown here is derived from an EMBL/GenBank/DDBJ whole genome shotgun (WGS) entry which is preliminary data.</text>
</comment>
<feature type="region of interest" description="Disordered" evidence="7">
    <location>
        <begin position="1370"/>
        <end position="1396"/>
    </location>
</feature>
<dbReference type="InterPro" id="IPR013083">
    <property type="entry name" value="Znf_RING/FYVE/PHD"/>
</dbReference>
<feature type="domain" description="PHD-type" evidence="8">
    <location>
        <begin position="585"/>
        <end position="632"/>
    </location>
</feature>
<dbReference type="Gene3D" id="3.30.40.10">
    <property type="entry name" value="Zinc/RING finger domain, C3HC4 (zinc finger)"/>
    <property type="match status" value="2"/>
</dbReference>
<dbReference type="GO" id="GO:0008270">
    <property type="term" value="F:zinc ion binding"/>
    <property type="evidence" value="ECO:0007669"/>
    <property type="project" value="UniProtKB-KW"/>
</dbReference>
<dbReference type="Pfam" id="PF21743">
    <property type="entry name" value="PTM_DIR17_Tudor"/>
    <property type="match status" value="1"/>
</dbReference>
<keyword evidence="11" id="KW-1185">Reference proteome</keyword>
<evidence type="ECO:0000313" key="11">
    <source>
        <dbReference type="Proteomes" id="UP001417504"/>
    </source>
</evidence>
<dbReference type="PANTHER" id="PTHR46508:SF5">
    <property type="entry name" value="PHD-FINGER AND DNA BINDING DOMAIN-CONTAINING PROTEIN"/>
    <property type="match status" value="1"/>
</dbReference>
<feature type="compositionally biased region" description="Basic residues" evidence="7">
    <location>
        <begin position="1370"/>
        <end position="1390"/>
    </location>
</feature>
<feature type="region of interest" description="Disordered" evidence="7">
    <location>
        <begin position="819"/>
        <end position="844"/>
    </location>
</feature>
<evidence type="ECO:0000256" key="4">
    <source>
        <dbReference type="ARBA" id="ARBA00022833"/>
    </source>
</evidence>
<evidence type="ECO:0000313" key="10">
    <source>
        <dbReference type="EMBL" id="KAK9154751.1"/>
    </source>
</evidence>
<evidence type="ECO:0000256" key="7">
    <source>
        <dbReference type="SAM" id="MobiDB-lite"/>
    </source>
</evidence>
<protein>
    <submittedName>
        <fullName evidence="10">Uncharacterized protein</fullName>
    </submittedName>
</protein>
<sequence>MELVGRTVKKEFLGFGTVKSFDSDSGLFEIVYSGGDAEEMNIDEVVAVLDGGGGAAEEEAEGGVGRAVVRRRGRPPKRRRRGGGGAGESVGDLVKDCTSSVRSLETLDEKCGLSERVWRGGFDLNVSACVDDDDDDWNWNGECKGSDSGGIVGRTPKIMHSFDVNVSVDEESEETLVSKVFAIGGDVGGDGTFEIVKQSFDFGSVVGDGSLEEASCGVDEGTQVAGMGVYSGSDTQLDAVDGEIKNEAMECNGGLSGGASTDVKDVTQLNMGTSDMVNAENCGSISNSEPSYKEKQGGRKRRRHSGSSKSTPQTALRRSTRRSSLVPFSASNVSSTGKATGNAGSSSPEIISASDEKSFGRRNEVVRKQTDLPPKLELPASSKNLNIDETSVLDIFSIYACLRSFSTVLFLSPFDLKAFVEAVKDSAPNSLIDWIHFTLLQSLKSHLEFLSNEGSEFASNCLRSLNWGFLDPVTWPLFLVEYLLMSGSGSKPGFEKINLKLLIHNYYSQLPSIKIEILRCLCDDFLEAEAVRLELSRRTVASELDIDLDRNANVENSKKRKDYVDSGVGSCLTQDIVDEANDWNSDECCLCKMDGVLICCDGCPAAYHTKCVGTAKELLPEGDWYCPECVMNRHNYWMKSPRALRGAELLGTDLYGRMYFSTCGYLLVLDSCDPDSSLYYYKRDDLDSVIEVLKSFNILYDAIIKAICSNWNIPVDSNGAKSCLASQVKILSREKDLNVDACKNLSSLNMKPSEENEVKDVDKPDETFVVAENVDSSQLCKVFELADRYDSTTVNQPVEKEIHIGKLEGSTEIMEGVEDPNCERKGLGTLNGADSDRKRKEKSGAAASVQISAIIDSDTGAAGNVQIDPSCYVNCYTFAQTASCVAQELIHKSPDNGKEDSKKSAEDIISGQMKVVSKRSTRFCWPNFQGLDTDAQKENCGWCFSCRTSSESGESGDCVLHMIDKKPAPEIITAEPVDSRSKKNRKNHLCSVICYILSIEERLSGLLLGPWKDPHYSKKWRRSILKATDVASVKHLLLILESNLRHIVLTQDWLKPVDSAVTMGSASHVWASSEPASSSRHGGGKKRARFSDLDSTSSPAARSSVWWRGGRVSRLLFHWKILPHSLAFKGGRQAGCRKIPGMLYPDGLEFAKRSRFVAWRAGVEMSTNIAQLAFQVRELDSFIRWDDLENTQHFSHLSKESRKSMKLFKKVVIRRKCTEGMYVKYLLDFGKRKIIPDTVVRNGMMLEVSASERKKFWLEESLVPLHVLKSYEEKKLSRISTASKSDLLDDIHKRTKRASGKKVFAYLLARSEKADYRQCGYCNKDVLASDAVNCQDCEGFFHKRHAKKSECSNSTGFTYICRKCQDKKSAKKPVKGRPKKGKSQPKKSKKSPIIERPKRLAARKVVYVELRSKKRRVKKGNAKVKKGKRSQRKNVQPKKCKKEVSLCKGKRSQVYHTYWSNGLKLTRKPDDARVTNFAERRLLLPSRPSTLSQIKPTCSLCSEMEHNPRAVYANCELCGDWFHGGAFGITSENSNNLIGFRCYNCCQRKPPLCTYSDVITGNITESLLAEDRMPAKDVSTVDGIPNKSVREQEISVDVVSSVLLNGNESDQHMQKKITVNCINKMLYVKTDLGDNEKEQETCSIVDTIEQEHANAEKCIYPNHFDQNENYIPDSMANGRMETDKKDSNGTLCENGLGSDAASTEKEQKDSVIIGYTQE</sequence>
<dbReference type="Pfam" id="PF02791">
    <property type="entry name" value="DDT"/>
    <property type="match status" value="1"/>
</dbReference>
<keyword evidence="4" id="KW-0862">Zinc</keyword>